<gene>
    <name evidence="2" type="ORF">PGT21_023937</name>
    <name evidence="3" type="ORF">PGTUg99_026777</name>
</gene>
<reference evidence="4 5" key="1">
    <citation type="submission" date="2019-05" db="EMBL/GenBank/DDBJ databases">
        <title>Emergence of the Ug99 lineage of the wheat stem rust pathogen through somatic hybridization.</title>
        <authorList>
            <person name="Li F."/>
            <person name="Upadhyaya N.M."/>
            <person name="Sperschneider J."/>
            <person name="Matny O."/>
            <person name="Nguyen-Phuc H."/>
            <person name="Mago R."/>
            <person name="Raley C."/>
            <person name="Miller M.E."/>
            <person name="Silverstein K.A.T."/>
            <person name="Henningsen E."/>
            <person name="Hirsch C.D."/>
            <person name="Visser B."/>
            <person name="Pretorius Z.A."/>
            <person name="Steffenson B.J."/>
            <person name="Schwessinger B."/>
            <person name="Dodds P.N."/>
            <person name="Figueroa M."/>
        </authorList>
    </citation>
    <scope>NUCLEOTIDE SEQUENCE [LARGE SCALE GENOMIC DNA]</scope>
    <source>
        <strain evidence="2">21-0</strain>
        <strain evidence="3 5">Ug99</strain>
    </source>
</reference>
<dbReference type="EMBL" id="VSWC01000040">
    <property type="protein sequence ID" value="KAA1105910.1"/>
    <property type="molecule type" value="Genomic_DNA"/>
</dbReference>
<evidence type="ECO:0008006" key="6">
    <source>
        <dbReference type="Google" id="ProtNLM"/>
    </source>
</evidence>
<dbReference type="Proteomes" id="UP000324748">
    <property type="component" value="Unassembled WGS sequence"/>
</dbReference>
<name>A0A5B0R7P8_PUCGR</name>
<keyword evidence="4" id="KW-1185">Reference proteome</keyword>
<protein>
    <recommendedName>
        <fullName evidence="6">Secreted protein</fullName>
    </recommendedName>
</protein>
<evidence type="ECO:0000313" key="2">
    <source>
        <dbReference type="EMBL" id="KAA1105910.1"/>
    </source>
</evidence>
<feature type="signal peptide" evidence="1">
    <location>
        <begin position="1"/>
        <end position="22"/>
    </location>
</feature>
<evidence type="ECO:0000256" key="1">
    <source>
        <dbReference type="SAM" id="SignalP"/>
    </source>
</evidence>
<dbReference type="AlphaFoldDB" id="A0A5B0R7P8"/>
<sequence>MNFTRLIVVCAVNLQLIMNTLALPPVRCAQIGCGESRQLSQAEVIGKRFELEGDCGELVWKGAWVNCKNRRIKLYFQCYNCHRFFRQNQGPTRDNPDKTCANHYNKEFVYPEELDLIGTIGDAGPSKAEDS</sequence>
<organism evidence="3 5">
    <name type="scientific">Puccinia graminis f. sp. tritici</name>
    <dbReference type="NCBI Taxonomy" id="56615"/>
    <lineage>
        <taxon>Eukaryota</taxon>
        <taxon>Fungi</taxon>
        <taxon>Dikarya</taxon>
        <taxon>Basidiomycota</taxon>
        <taxon>Pucciniomycotina</taxon>
        <taxon>Pucciniomycetes</taxon>
        <taxon>Pucciniales</taxon>
        <taxon>Pucciniaceae</taxon>
        <taxon>Puccinia</taxon>
    </lineage>
</organism>
<comment type="caution">
    <text evidence="3">The sequence shown here is derived from an EMBL/GenBank/DDBJ whole genome shotgun (WGS) entry which is preliminary data.</text>
</comment>
<evidence type="ECO:0000313" key="4">
    <source>
        <dbReference type="Proteomes" id="UP000324748"/>
    </source>
</evidence>
<evidence type="ECO:0000313" key="5">
    <source>
        <dbReference type="Proteomes" id="UP000325313"/>
    </source>
</evidence>
<feature type="chain" id="PRO_5036366599" description="Secreted protein" evidence="1">
    <location>
        <begin position="23"/>
        <end position="131"/>
    </location>
</feature>
<dbReference type="EMBL" id="VDEP01000240">
    <property type="protein sequence ID" value="KAA1121015.1"/>
    <property type="molecule type" value="Genomic_DNA"/>
</dbReference>
<dbReference type="Proteomes" id="UP000325313">
    <property type="component" value="Unassembled WGS sequence"/>
</dbReference>
<keyword evidence="1" id="KW-0732">Signal</keyword>
<proteinExistence type="predicted"/>
<evidence type="ECO:0000313" key="3">
    <source>
        <dbReference type="EMBL" id="KAA1121015.1"/>
    </source>
</evidence>
<accession>A0A5B0R7P8</accession>